<sequence>MGQDVGSGKSRRGRPIELGGALVTLVEPHRGHEVAYNRWYERDHFYSGCMIGAWTLSGARFVATRDLKDLRSEGSTVAPDPSVGSYLSLYWIIAGKFGEWMDWGTRQVRWLHDEDRMFPHREHVHTVMYRFHSEVPGRDDGVPVELALDHRSPSLVMTLVDRAEGVDSAAIASWWRARGLGAEVTAVFEPVPMPSDAPSDVPAEQTGERTLLLAFVDDDVAEGWASGWAEVPEALAEAGLGRTAFHGPFKGTVPGTDTDADQLW</sequence>
<dbReference type="RefSeq" id="WP_272735055.1">
    <property type="nucleotide sequence ID" value="NZ_CP116942.1"/>
</dbReference>
<gene>
    <name evidence="1" type="ORF">PO878_13585</name>
</gene>
<accession>A0AAF0BU68</accession>
<dbReference type="EMBL" id="CP116942">
    <property type="protein sequence ID" value="WCO65530.1"/>
    <property type="molecule type" value="Genomic_DNA"/>
</dbReference>
<protein>
    <submittedName>
        <fullName evidence="1">Uncharacterized protein</fullName>
    </submittedName>
</protein>
<organism evidence="1 2">
    <name type="scientific">Iamia majanohamensis</name>
    <dbReference type="NCBI Taxonomy" id="467976"/>
    <lineage>
        <taxon>Bacteria</taxon>
        <taxon>Bacillati</taxon>
        <taxon>Actinomycetota</taxon>
        <taxon>Acidimicrobiia</taxon>
        <taxon>Acidimicrobiales</taxon>
        <taxon>Iamiaceae</taxon>
        <taxon>Iamia</taxon>
    </lineage>
</organism>
<dbReference type="KEGG" id="ima:PO878_13585"/>
<keyword evidence="2" id="KW-1185">Reference proteome</keyword>
<evidence type="ECO:0000313" key="1">
    <source>
        <dbReference type="EMBL" id="WCO65530.1"/>
    </source>
</evidence>
<dbReference type="AlphaFoldDB" id="A0AAF0BU68"/>
<name>A0AAF0BU68_9ACTN</name>
<dbReference type="Proteomes" id="UP001216390">
    <property type="component" value="Chromosome"/>
</dbReference>
<evidence type="ECO:0000313" key="2">
    <source>
        <dbReference type="Proteomes" id="UP001216390"/>
    </source>
</evidence>
<proteinExistence type="predicted"/>
<reference evidence="1" key="1">
    <citation type="submission" date="2023-01" db="EMBL/GenBank/DDBJ databases">
        <title>The diversity of Class Acidimicrobiia in South China Sea sediment environments and the proposal of Iamia marina sp. nov., a novel species of the genus Iamia.</title>
        <authorList>
            <person name="He Y."/>
            <person name="Tian X."/>
        </authorList>
    </citation>
    <scope>NUCLEOTIDE SEQUENCE</scope>
    <source>
        <strain evidence="1">DSM 19957</strain>
    </source>
</reference>